<dbReference type="PANTHER" id="PTHR35393">
    <property type="entry name" value="CHROMOSOME 1, WHOLE GENOME SHOTGUN SEQUENCE"/>
    <property type="match status" value="1"/>
</dbReference>
<organism evidence="3 4">
    <name type="scientific">Aspergillus japonicus CBS 114.51</name>
    <dbReference type="NCBI Taxonomy" id="1448312"/>
    <lineage>
        <taxon>Eukaryota</taxon>
        <taxon>Fungi</taxon>
        <taxon>Dikarya</taxon>
        <taxon>Ascomycota</taxon>
        <taxon>Pezizomycotina</taxon>
        <taxon>Eurotiomycetes</taxon>
        <taxon>Eurotiomycetidae</taxon>
        <taxon>Eurotiales</taxon>
        <taxon>Aspergillaceae</taxon>
        <taxon>Aspergillus</taxon>
        <taxon>Aspergillus subgen. Circumdati</taxon>
    </lineage>
</organism>
<name>A0A8T8XG08_ASPJA</name>
<proteinExistence type="predicted"/>
<dbReference type="RefSeq" id="XP_025532845.1">
    <property type="nucleotide sequence ID" value="XM_025676940.1"/>
</dbReference>
<evidence type="ECO:0000259" key="2">
    <source>
        <dbReference type="Pfam" id="PF24840"/>
    </source>
</evidence>
<feature type="region of interest" description="Disordered" evidence="1">
    <location>
        <begin position="215"/>
        <end position="239"/>
    </location>
</feature>
<evidence type="ECO:0000256" key="1">
    <source>
        <dbReference type="SAM" id="MobiDB-lite"/>
    </source>
</evidence>
<accession>A0A8T8XG08</accession>
<dbReference type="EMBL" id="KZ824771">
    <property type="protein sequence ID" value="RAH86951.1"/>
    <property type="molecule type" value="Genomic_DNA"/>
</dbReference>
<dbReference type="OrthoDB" id="2344312at2759"/>
<dbReference type="Proteomes" id="UP000249497">
    <property type="component" value="Unassembled WGS sequence"/>
</dbReference>
<feature type="compositionally biased region" description="Basic and acidic residues" evidence="1">
    <location>
        <begin position="225"/>
        <end position="239"/>
    </location>
</feature>
<reference evidence="3 4" key="1">
    <citation type="submission" date="2018-02" db="EMBL/GenBank/DDBJ databases">
        <title>The genomes of Aspergillus section Nigri reveals drivers in fungal speciation.</title>
        <authorList>
            <consortium name="DOE Joint Genome Institute"/>
            <person name="Vesth T.C."/>
            <person name="Nybo J."/>
            <person name="Theobald S."/>
            <person name="Brandl J."/>
            <person name="Frisvad J.C."/>
            <person name="Nielsen K.F."/>
            <person name="Lyhne E.K."/>
            <person name="Kogle M.E."/>
            <person name="Kuo A."/>
            <person name="Riley R."/>
            <person name="Clum A."/>
            <person name="Nolan M."/>
            <person name="Lipzen A."/>
            <person name="Salamov A."/>
            <person name="Henrissat B."/>
            <person name="Wiebenga A."/>
            <person name="De vries R.P."/>
            <person name="Grigoriev I.V."/>
            <person name="Mortensen U.H."/>
            <person name="Andersen M.R."/>
            <person name="Baker S.E."/>
        </authorList>
    </citation>
    <scope>NUCLEOTIDE SEQUENCE [LARGE SCALE GENOMIC DNA]</scope>
    <source>
        <strain evidence="3 4">CBS 114.51</strain>
    </source>
</reference>
<dbReference type="PANTHER" id="PTHR35393:SF1">
    <property type="entry name" value="SNOAL-LIKE DOMAIN-CONTAINING PROTEIN"/>
    <property type="match status" value="1"/>
</dbReference>
<dbReference type="InterPro" id="IPR057514">
    <property type="entry name" value="NTF2_SigF"/>
</dbReference>
<gene>
    <name evidence="3" type="ORF">BO86DRAFT_452604</name>
</gene>
<dbReference type="GeneID" id="37180633"/>
<dbReference type="Pfam" id="PF24840">
    <property type="entry name" value="NTF2_SigF"/>
    <property type="match status" value="1"/>
</dbReference>
<evidence type="ECO:0000313" key="4">
    <source>
        <dbReference type="Proteomes" id="UP000249497"/>
    </source>
</evidence>
<protein>
    <recommendedName>
        <fullName evidence="2">SigF-like NTF2-like domain-containing protein</fullName>
    </recommendedName>
</protein>
<feature type="domain" description="SigF-like NTF2-like" evidence="2">
    <location>
        <begin position="1"/>
        <end position="176"/>
    </location>
</feature>
<sequence length="239" mass="26936">MEDPASEISTIIHHLTQSTPQDQERTIQKFFTPSAAFVHPFCRVWSYPGSRWFVEKIYQWYKIMSPRIELEVQSVAFDKPSLKLYLTISQIFSIWLVPFHVAPVTLTTVLDLTTDPEDGRTPVQGSGKRYYIKKQEDFYQPSEFIKFVLPWGIGQLLVLAAQTWATLFCIVGCAVFWPLMWLEEKGVVPGRVLKKGNLGGDVVGWEKRRFLMVNGTGEGSGGEGSGEKQGEGKGGQKGE</sequence>
<keyword evidence="4" id="KW-1185">Reference proteome</keyword>
<dbReference type="AlphaFoldDB" id="A0A8T8XG08"/>
<evidence type="ECO:0000313" key="3">
    <source>
        <dbReference type="EMBL" id="RAH86951.1"/>
    </source>
</evidence>